<protein>
    <submittedName>
        <fullName evidence="2">P-loop NTPase fold protein</fullName>
    </submittedName>
</protein>
<evidence type="ECO:0000313" key="2">
    <source>
        <dbReference type="EMBL" id="MCQ6960480.1"/>
    </source>
</evidence>
<dbReference type="SUPFAM" id="SSF52540">
    <property type="entry name" value="P-loop containing nucleoside triphosphate hydrolases"/>
    <property type="match status" value="1"/>
</dbReference>
<sequence>MKKNSLTYIDQESVKSDFKYHLDNEANSRILFSARFGTGKSTFLNNFFSQSNNEYITLKLYPVNYSISHNKDVFELIKYDLIYELLSKYPEKVDLQKNEYSSALVAQMFLLHGLKIEPLLKSILKASAPESEVYTDIVNQLSGIVKQYSNYKEDVEKNELDILNRYINQLKSYKGTAHEYDEVSEVITSMLSNVKRSLMNDSDDKSVKTVLIIDDIDRLDPEHVFRLFNIFSAHYDSVTEENKFSFDKVVFVCDYNNIRLMYEHRYGKGVDFSGYIDKFFSTELFNYDNRKYVKSRIREILINKPQGIPEDLLTTYSAFSNSSFYRAFEHILLCLFNINAITLRNLEQFTCYDTPSYSFSAGSNQYPFKAKEYPFLVLTHLLKRLYDVNSLEHFFKILSKKNEIDISLNADFTSEPQIRYLKEICLDFLVDNKIIFSSEPVGDLEAKGMIVLNEKAVYYKLDRNSSSRMRYPILSNAERNQTITQLKEQTNVFEFLLEALAKTENLVIL</sequence>
<evidence type="ECO:0000259" key="1">
    <source>
        <dbReference type="Pfam" id="PF07693"/>
    </source>
</evidence>
<feature type="domain" description="KAP NTPase" evidence="1">
    <location>
        <begin position="29"/>
        <end position="278"/>
    </location>
</feature>
<dbReference type="Proteomes" id="UP001204376">
    <property type="component" value="Unassembled WGS sequence"/>
</dbReference>
<comment type="caution">
    <text evidence="2">The sequence shown here is derived from an EMBL/GenBank/DDBJ whole genome shotgun (WGS) entry which is preliminary data.</text>
</comment>
<name>A0ABT1T782_9SPHI</name>
<dbReference type="InterPro" id="IPR011646">
    <property type="entry name" value="KAP_P-loop"/>
</dbReference>
<dbReference type="InterPro" id="IPR027417">
    <property type="entry name" value="P-loop_NTPase"/>
</dbReference>
<dbReference type="EMBL" id="JANHOH010000007">
    <property type="protein sequence ID" value="MCQ6960480.1"/>
    <property type="molecule type" value="Genomic_DNA"/>
</dbReference>
<keyword evidence="3" id="KW-1185">Reference proteome</keyword>
<reference evidence="2 3" key="1">
    <citation type="submission" date="2022-07" db="EMBL/GenBank/DDBJ databases">
        <title>Mucilaginibacter sp. JC4.</title>
        <authorList>
            <person name="Le V."/>
            <person name="Ko S.-R."/>
            <person name="Ahn C.-Y."/>
            <person name="Oh H.-M."/>
        </authorList>
    </citation>
    <scope>NUCLEOTIDE SEQUENCE [LARGE SCALE GENOMIC DNA]</scope>
    <source>
        <strain evidence="2 3">JC4</strain>
    </source>
</reference>
<gene>
    <name evidence="2" type="ORF">NPE20_21050</name>
</gene>
<proteinExistence type="predicted"/>
<dbReference type="Pfam" id="PF07693">
    <property type="entry name" value="KAP_NTPase"/>
    <property type="match status" value="1"/>
</dbReference>
<organism evidence="2 3">
    <name type="scientific">Mucilaginibacter aquariorum</name>
    <dbReference type="NCBI Taxonomy" id="2967225"/>
    <lineage>
        <taxon>Bacteria</taxon>
        <taxon>Pseudomonadati</taxon>
        <taxon>Bacteroidota</taxon>
        <taxon>Sphingobacteriia</taxon>
        <taxon>Sphingobacteriales</taxon>
        <taxon>Sphingobacteriaceae</taxon>
        <taxon>Mucilaginibacter</taxon>
    </lineage>
</organism>
<accession>A0ABT1T782</accession>
<dbReference type="RefSeq" id="WP_256540659.1">
    <property type="nucleotide sequence ID" value="NZ_JANHOH010000007.1"/>
</dbReference>
<evidence type="ECO:0000313" key="3">
    <source>
        <dbReference type="Proteomes" id="UP001204376"/>
    </source>
</evidence>